<dbReference type="EMBL" id="VASG01000003">
    <property type="protein sequence ID" value="TLP74910.1"/>
    <property type="molecule type" value="Genomic_DNA"/>
</dbReference>
<organism evidence="1 2">
    <name type="scientific">Pseudomonas nitroreducens</name>
    <dbReference type="NCBI Taxonomy" id="46680"/>
    <lineage>
        <taxon>Bacteria</taxon>
        <taxon>Pseudomonadati</taxon>
        <taxon>Pseudomonadota</taxon>
        <taxon>Gammaproteobacteria</taxon>
        <taxon>Pseudomonadales</taxon>
        <taxon>Pseudomonadaceae</taxon>
        <taxon>Pseudomonas</taxon>
    </lineage>
</organism>
<reference evidence="1 2" key="1">
    <citation type="submission" date="2019-05" db="EMBL/GenBank/DDBJ databases">
        <authorList>
            <person name="Moore K."/>
            <person name="O'Neill P."/>
            <person name="Farbos A."/>
            <person name="Studholme D.J."/>
        </authorList>
    </citation>
    <scope>NUCLEOTIDE SEQUENCE [LARGE SCALE GENOMIC DNA]</scope>
    <source>
        <strain evidence="1 2">DSM 9128</strain>
    </source>
</reference>
<evidence type="ECO:0000313" key="1">
    <source>
        <dbReference type="EMBL" id="TLP74910.1"/>
    </source>
</evidence>
<proteinExistence type="predicted"/>
<name>A0A5R9A8M9_PSENT</name>
<gene>
    <name evidence="1" type="ORF">FEA48_11920</name>
</gene>
<reference evidence="2" key="2">
    <citation type="submission" date="2019-06" db="EMBL/GenBank/DDBJ databases">
        <title>AzeR, a transcriptional regulator that responds to azelaic acid in Pseudomonas nitroreducens.</title>
        <authorList>
            <person name="Bez C."/>
            <person name="Javvadi S.G."/>
            <person name="Bertani I."/>
            <person name="Devescovi G."/>
            <person name="Studholme D.J."/>
            <person name="Geller A."/>
            <person name="Levy A."/>
            <person name="Venturi V."/>
        </authorList>
    </citation>
    <scope>NUCLEOTIDE SEQUENCE [LARGE SCALE GENOMIC DNA]</scope>
    <source>
        <strain evidence="2">DSM 9128</strain>
    </source>
</reference>
<accession>A0A5R9A8M9</accession>
<dbReference type="Proteomes" id="UP000307510">
    <property type="component" value="Unassembled WGS sequence"/>
</dbReference>
<comment type="caution">
    <text evidence="1">The sequence shown here is derived from an EMBL/GenBank/DDBJ whole genome shotgun (WGS) entry which is preliminary data.</text>
</comment>
<dbReference type="RefSeq" id="WP_138213986.1">
    <property type="nucleotide sequence ID" value="NZ_VASG01000003.1"/>
</dbReference>
<dbReference type="AlphaFoldDB" id="A0A5R9A8M9"/>
<sequence length="378" mass="43715">MTLLLRLLVSWRLFRWRKKLKTDRGFSLRVRHPKKFLRRLEQQNTAYVTLRWYAELPGVLDGEIKDDVDILVEHGSLAKLAAALPWPNFGSKLSKVKFDVYSDSGRSGLSYRHMPYYPPYRARELLDSRVKDSRGWYRIAPRHYLQALAYHLTYHKRLSSGMPLEQGQAPSTSVRAKKDYLALFRAEALREAGAAPSWASLLEAHQWLHAQGWAMPFDLIRRWPDQDIWLERLYQYECECLEALSAARQVPQDMVILVTREEARMAACEPEVLGFLSSVGTLRESRELSPEACDRLLWWARGGNWLATKEYRLSKPQLSIQCQLPDGATEHKESLRKRLSGRYGKQNWLHGTDDLHEAIFYLALIDGTYLNAAQGVGK</sequence>
<protein>
    <submittedName>
        <fullName evidence="1">Uncharacterized protein</fullName>
    </submittedName>
</protein>
<evidence type="ECO:0000313" key="2">
    <source>
        <dbReference type="Proteomes" id="UP000307510"/>
    </source>
</evidence>